<dbReference type="RefSeq" id="WP_378590572.1">
    <property type="nucleotide sequence ID" value="NZ_JBHSKD010000012.1"/>
</dbReference>
<dbReference type="Proteomes" id="UP001596087">
    <property type="component" value="Unassembled WGS sequence"/>
</dbReference>
<dbReference type="EMBL" id="JBHSKD010000012">
    <property type="protein sequence ID" value="MFC5177496.1"/>
    <property type="molecule type" value="Genomic_DNA"/>
</dbReference>
<feature type="region of interest" description="Disordered" evidence="1">
    <location>
        <begin position="410"/>
        <end position="438"/>
    </location>
</feature>
<evidence type="ECO:0000256" key="1">
    <source>
        <dbReference type="SAM" id="MobiDB-lite"/>
    </source>
</evidence>
<sequence length="438" mass="47213">MTDVTGSRESWKALLVGAAHYDDVSLSDLDGAANNAHALGAALTDPDLGGLPAANVSVLHDPTEPREVLHALADLARDASDVALFYYAGHGLVDQLDGELHLAVGATSHDPALLGWTAVEMSKVHELMRDHCYASTKVLILDCCFSGRAMNQTMSGFESAVTAAVDVAGAVTISSAPNNSPARATPGETYTEFTGALLRHIQTGIPEVENRWLSLDALFDRTQASLQRAGMPRPQILNRDRARLLPLFKNRAHGASVQTSQSAEDAARSLPDHSGPIELHSAFTSDDRRAFREKYRRCLDVFARMLRETQFAGTETVPGIDVIIAAVDSNSFRLLSTAEQLPNQIADPSFRPGPSRSSIRLHISPGAQNLASLESVLAENLRRLEDATQVLGGTCLRIGIAPLITEDDLSPDTLSREPTVQSLARETRAARGEDFRLI</sequence>
<reference evidence="4" key="1">
    <citation type="journal article" date="2019" name="Int. J. Syst. Evol. Microbiol.">
        <title>The Global Catalogue of Microorganisms (GCM) 10K type strain sequencing project: providing services to taxonomists for standard genome sequencing and annotation.</title>
        <authorList>
            <consortium name="The Broad Institute Genomics Platform"/>
            <consortium name="The Broad Institute Genome Sequencing Center for Infectious Disease"/>
            <person name="Wu L."/>
            <person name="Ma J."/>
        </authorList>
    </citation>
    <scope>NUCLEOTIDE SEQUENCE [LARGE SCALE GENOMIC DNA]</scope>
    <source>
        <strain evidence="4">DFY41</strain>
    </source>
</reference>
<comment type="caution">
    <text evidence="3">The sequence shown here is derived from an EMBL/GenBank/DDBJ whole genome shotgun (WGS) entry which is preliminary data.</text>
</comment>
<evidence type="ECO:0000313" key="4">
    <source>
        <dbReference type="Proteomes" id="UP001596087"/>
    </source>
</evidence>
<name>A0ABW0BJS5_9ACTN</name>
<feature type="compositionally biased region" description="Polar residues" evidence="1">
    <location>
        <begin position="412"/>
        <end position="424"/>
    </location>
</feature>
<protein>
    <submittedName>
        <fullName evidence="3">Caspase domain-containing protein</fullName>
    </submittedName>
</protein>
<dbReference type="InterPro" id="IPR011600">
    <property type="entry name" value="Pept_C14_caspase"/>
</dbReference>
<organism evidence="3 4">
    <name type="scientific">Nocardioides taihuensis</name>
    <dbReference type="NCBI Taxonomy" id="1835606"/>
    <lineage>
        <taxon>Bacteria</taxon>
        <taxon>Bacillati</taxon>
        <taxon>Actinomycetota</taxon>
        <taxon>Actinomycetes</taxon>
        <taxon>Propionibacteriales</taxon>
        <taxon>Nocardioidaceae</taxon>
        <taxon>Nocardioides</taxon>
    </lineage>
</organism>
<dbReference type="SUPFAM" id="SSF52129">
    <property type="entry name" value="Caspase-like"/>
    <property type="match status" value="1"/>
</dbReference>
<dbReference type="Pfam" id="PF00656">
    <property type="entry name" value="Peptidase_C14"/>
    <property type="match status" value="1"/>
</dbReference>
<feature type="domain" description="Peptidase C14 caspase" evidence="2">
    <location>
        <begin position="12"/>
        <end position="236"/>
    </location>
</feature>
<gene>
    <name evidence="3" type="ORF">ACFPGP_12485</name>
</gene>
<dbReference type="InterPro" id="IPR029030">
    <property type="entry name" value="Caspase-like_dom_sf"/>
</dbReference>
<keyword evidence="4" id="KW-1185">Reference proteome</keyword>
<accession>A0ABW0BJS5</accession>
<evidence type="ECO:0000313" key="3">
    <source>
        <dbReference type="EMBL" id="MFC5177496.1"/>
    </source>
</evidence>
<dbReference type="NCBIfam" id="NF047832">
    <property type="entry name" value="caspase_w_EACC1"/>
    <property type="match status" value="1"/>
</dbReference>
<feature type="region of interest" description="Disordered" evidence="1">
    <location>
        <begin position="253"/>
        <end position="279"/>
    </location>
</feature>
<dbReference type="Gene3D" id="3.40.50.1460">
    <property type="match status" value="1"/>
</dbReference>
<proteinExistence type="predicted"/>
<evidence type="ECO:0000259" key="2">
    <source>
        <dbReference type="Pfam" id="PF00656"/>
    </source>
</evidence>
<feature type="compositionally biased region" description="Basic and acidic residues" evidence="1">
    <location>
        <begin position="425"/>
        <end position="438"/>
    </location>
</feature>